<feature type="transmembrane region" description="Helical" evidence="8">
    <location>
        <begin position="51"/>
        <end position="72"/>
    </location>
</feature>
<dbReference type="PROSITE" id="PS51257">
    <property type="entry name" value="PROKAR_LIPOPROTEIN"/>
    <property type="match status" value="1"/>
</dbReference>
<dbReference type="PANTHER" id="PTHR42718:SF9">
    <property type="entry name" value="MAJOR FACILITATOR SUPERFAMILY MULTIDRUG TRANSPORTER MFSC"/>
    <property type="match status" value="1"/>
</dbReference>
<evidence type="ECO:0000256" key="5">
    <source>
        <dbReference type="ARBA" id="ARBA00022692"/>
    </source>
</evidence>
<feature type="transmembrane region" description="Helical" evidence="8">
    <location>
        <begin position="306"/>
        <end position="323"/>
    </location>
</feature>
<feature type="transmembrane region" description="Helical" evidence="8">
    <location>
        <begin position="79"/>
        <end position="99"/>
    </location>
</feature>
<gene>
    <name evidence="10" type="ORF">NS96R_04400</name>
</gene>
<feature type="domain" description="Major facilitator superfamily (MFS) profile" evidence="9">
    <location>
        <begin position="14"/>
        <end position="502"/>
    </location>
</feature>
<keyword evidence="5 8" id="KW-0812">Transmembrane</keyword>
<keyword evidence="6 8" id="KW-1133">Transmembrane helix</keyword>
<evidence type="ECO:0000313" key="10">
    <source>
        <dbReference type="EMBL" id="KTT19385.1"/>
    </source>
</evidence>
<evidence type="ECO:0000256" key="3">
    <source>
        <dbReference type="ARBA" id="ARBA00022448"/>
    </source>
</evidence>
<dbReference type="NCBIfam" id="TIGR00711">
    <property type="entry name" value="efflux_EmrB"/>
    <property type="match status" value="1"/>
</dbReference>
<sequence>MRTEQPVSLRAWVAVLGGLFGCFMAGMNVHVTSAALPEIRGSLGASFEEGSWISTAYLVAEIVMIPLTAWLVEVFSLRRVMWTGSLVFLIASVACSWAPNLETMIVIRVIQGAAGAVLIPLSFQLIITELPASRMAMGMALFSLANSVAQAAGPSIGGWLTDAYSWRWIFYLQLFPGIALLCAIAWSIEARPMKLQLLRHGDWLGIAAMVIGLGGLQIVLEEGGRLDWFGSSFITGMTVVSALALVLFVTTQLFGPRAFINLRLLGRYNFGVASLAMFIFGAATFGLVFLVPNYLSQLQGFSARDVGVALIAYGLMQLLLAPLMPRLMRWTSAKFMVASGFMIMALGCWMGASLTADSADNVIIPSTVVRGIGQPFIMVALSVLAVAGLDKREAGSASAVFSMLRNLGGAIGTAGLTQLVATRERLHSARIHEHVTVFEPQLHARLDPTVQTWLWHSQQWLEGLSGTIGREAYLMAYSDAFYLACLALLGCAVAALLLRSHKGQ</sequence>
<dbReference type="GO" id="GO:0022857">
    <property type="term" value="F:transmembrane transporter activity"/>
    <property type="evidence" value="ECO:0007669"/>
    <property type="project" value="InterPro"/>
</dbReference>
<feature type="transmembrane region" description="Helical" evidence="8">
    <location>
        <begin position="226"/>
        <end position="249"/>
    </location>
</feature>
<reference evidence="10 11" key="1">
    <citation type="journal article" date="2016" name="Front. Microbiol.">
        <title>Genomic Resource of Rice Seed Associated Bacteria.</title>
        <authorList>
            <person name="Midha S."/>
            <person name="Bansal K."/>
            <person name="Sharma S."/>
            <person name="Kumar N."/>
            <person name="Patil P.P."/>
            <person name="Chaudhry V."/>
            <person name="Patil P.B."/>
        </authorList>
    </citation>
    <scope>NUCLEOTIDE SEQUENCE [LARGE SCALE GENOMIC DNA]</scope>
    <source>
        <strain evidence="10 11">NS96</strain>
    </source>
</reference>
<comment type="similarity">
    <text evidence="2">Belongs to the major facilitator superfamily. EmrB family.</text>
</comment>
<feature type="transmembrane region" description="Helical" evidence="8">
    <location>
        <begin position="270"/>
        <end position="294"/>
    </location>
</feature>
<dbReference type="GO" id="GO:0005886">
    <property type="term" value="C:plasma membrane"/>
    <property type="evidence" value="ECO:0007669"/>
    <property type="project" value="UniProtKB-SubCell"/>
</dbReference>
<dbReference type="PANTHER" id="PTHR42718">
    <property type="entry name" value="MAJOR FACILITATOR SUPERFAMILY MULTIDRUG TRANSPORTER MFSC"/>
    <property type="match status" value="1"/>
</dbReference>
<dbReference type="CDD" id="cd17503">
    <property type="entry name" value="MFS_LmrB_MDR_like"/>
    <property type="match status" value="1"/>
</dbReference>
<evidence type="ECO:0000259" key="9">
    <source>
        <dbReference type="PROSITE" id="PS50850"/>
    </source>
</evidence>
<evidence type="ECO:0000256" key="2">
    <source>
        <dbReference type="ARBA" id="ARBA00008537"/>
    </source>
</evidence>
<dbReference type="EMBL" id="LDSN01000009">
    <property type="protein sequence ID" value="KTT19385.1"/>
    <property type="molecule type" value="Genomic_DNA"/>
</dbReference>
<feature type="transmembrane region" description="Helical" evidence="8">
    <location>
        <begin position="200"/>
        <end position="220"/>
    </location>
</feature>
<dbReference type="InterPro" id="IPR036259">
    <property type="entry name" value="MFS_trans_sf"/>
</dbReference>
<protein>
    <submittedName>
        <fullName evidence="10">DSBA oxidoreductase</fullName>
    </submittedName>
</protein>
<keyword evidence="4" id="KW-1003">Cell membrane</keyword>
<dbReference type="AlphaFoldDB" id="A0AAJ0LM85"/>
<evidence type="ECO:0000256" key="4">
    <source>
        <dbReference type="ARBA" id="ARBA00022475"/>
    </source>
</evidence>
<feature type="transmembrane region" description="Helical" evidence="8">
    <location>
        <begin position="12"/>
        <end position="31"/>
    </location>
</feature>
<dbReference type="RefSeq" id="WP_058637646.1">
    <property type="nucleotide sequence ID" value="NZ_LDSN01000009.1"/>
</dbReference>
<dbReference type="Gene3D" id="1.20.1250.20">
    <property type="entry name" value="MFS general substrate transporter like domains"/>
    <property type="match status" value="1"/>
</dbReference>
<dbReference type="InterPro" id="IPR020846">
    <property type="entry name" value="MFS_dom"/>
</dbReference>
<name>A0AAJ0LM85_9PSED</name>
<organism evidence="10 11">
    <name type="scientific">Pseudomonas parafulva</name>
    <dbReference type="NCBI Taxonomy" id="157782"/>
    <lineage>
        <taxon>Bacteria</taxon>
        <taxon>Pseudomonadati</taxon>
        <taxon>Pseudomonadota</taxon>
        <taxon>Gammaproteobacteria</taxon>
        <taxon>Pseudomonadales</taxon>
        <taxon>Pseudomonadaceae</taxon>
        <taxon>Pseudomonas</taxon>
    </lineage>
</organism>
<feature type="transmembrane region" description="Helical" evidence="8">
    <location>
        <begin position="105"/>
        <end position="127"/>
    </location>
</feature>
<evidence type="ECO:0000256" key="8">
    <source>
        <dbReference type="SAM" id="Phobius"/>
    </source>
</evidence>
<dbReference type="Pfam" id="PF07690">
    <property type="entry name" value="MFS_1"/>
    <property type="match status" value="1"/>
</dbReference>
<evidence type="ECO:0000313" key="11">
    <source>
        <dbReference type="Proteomes" id="UP000071644"/>
    </source>
</evidence>
<feature type="transmembrane region" description="Helical" evidence="8">
    <location>
        <begin position="372"/>
        <end position="389"/>
    </location>
</feature>
<evidence type="ECO:0000256" key="1">
    <source>
        <dbReference type="ARBA" id="ARBA00004651"/>
    </source>
</evidence>
<evidence type="ECO:0000256" key="6">
    <source>
        <dbReference type="ARBA" id="ARBA00022989"/>
    </source>
</evidence>
<dbReference type="Gene3D" id="1.20.1720.10">
    <property type="entry name" value="Multidrug resistance protein D"/>
    <property type="match status" value="1"/>
</dbReference>
<feature type="transmembrane region" description="Helical" evidence="8">
    <location>
        <begin position="335"/>
        <end position="352"/>
    </location>
</feature>
<dbReference type="PROSITE" id="PS50850">
    <property type="entry name" value="MFS"/>
    <property type="match status" value="1"/>
</dbReference>
<evidence type="ECO:0000256" key="7">
    <source>
        <dbReference type="ARBA" id="ARBA00023136"/>
    </source>
</evidence>
<dbReference type="InterPro" id="IPR011701">
    <property type="entry name" value="MFS"/>
</dbReference>
<feature type="transmembrane region" description="Helical" evidence="8">
    <location>
        <begin position="166"/>
        <end position="188"/>
    </location>
</feature>
<accession>A0AAJ0LM85</accession>
<dbReference type="Proteomes" id="UP000071644">
    <property type="component" value="Unassembled WGS sequence"/>
</dbReference>
<keyword evidence="3" id="KW-0813">Transport</keyword>
<dbReference type="SUPFAM" id="SSF103473">
    <property type="entry name" value="MFS general substrate transporter"/>
    <property type="match status" value="1"/>
</dbReference>
<proteinExistence type="inferred from homology"/>
<dbReference type="InterPro" id="IPR004638">
    <property type="entry name" value="EmrB-like"/>
</dbReference>
<comment type="caution">
    <text evidence="10">The sequence shown here is derived from an EMBL/GenBank/DDBJ whole genome shotgun (WGS) entry which is preliminary data.</text>
</comment>
<feature type="transmembrane region" description="Helical" evidence="8">
    <location>
        <begin position="480"/>
        <end position="498"/>
    </location>
</feature>
<comment type="subcellular location">
    <subcellularLocation>
        <location evidence="1">Cell membrane</location>
        <topology evidence="1">Multi-pass membrane protein</topology>
    </subcellularLocation>
</comment>
<feature type="transmembrane region" description="Helical" evidence="8">
    <location>
        <begin position="139"/>
        <end position="160"/>
    </location>
</feature>
<keyword evidence="7 8" id="KW-0472">Membrane</keyword>